<reference evidence="8 9" key="1">
    <citation type="journal article" date="2019" name="Nat. Ecol. Evol.">
        <title>Megaphylogeny resolves global patterns of mushroom evolution.</title>
        <authorList>
            <person name="Varga T."/>
            <person name="Krizsan K."/>
            <person name="Foldi C."/>
            <person name="Dima B."/>
            <person name="Sanchez-Garcia M."/>
            <person name="Sanchez-Ramirez S."/>
            <person name="Szollosi G.J."/>
            <person name="Szarkandi J.G."/>
            <person name="Papp V."/>
            <person name="Albert L."/>
            <person name="Andreopoulos W."/>
            <person name="Angelini C."/>
            <person name="Antonin V."/>
            <person name="Barry K.W."/>
            <person name="Bougher N.L."/>
            <person name="Buchanan P."/>
            <person name="Buyck B."/>
            <person name="Bense V."/>
            <person name="Catcheside P."/>
            <person name="Chovatia M."/>
            <person name="Cooper J."/>
            <person name="Damon W."/>
            <person name="Desjardin D."/>
            <person name="Finy P."/>
            <person name="Geml J."/>
            <person name="Haridas S."/>
            <person name="Hughes K."/>
            <person name="Justo A."/>
            <person name="Karasinski D."/>
            <person name="Kautmanova I."/>
            <person name="Kiss B."/>
            <person name="Kocsube S."/>
            <person name="Kotiranta H."/>
            <person name="LaButti K.M."/>
            <person name="Lechner B.E."/>
            <person name="Liimatainen K."/>
            <person name="Lipzen A."/>
            <person name="Lukacs Z."/>
            <person name="Mihaltcheva S."/>
            <person name="Morgado L.N."/>
            <person name="Niskanen T."/>
            <person name="Noordeloos M.E."/>
            <person name="Ohm R.A."/>
            <person name="Ortiz-Santana B."/>
            <person name="Ovrebo C."/>
            <person name="Racz N."/>
            <person name="Riley R."/>
            <person name="Savchenko A."/>
            <person name="Shiryaev A."/>
            <person name="Soop K."/>
            <person name="Spirin V."/>
            <person name="Szebenyi C."/>
            <person name="Tomsovsky M."/>
            <person name="Tulloss R.E."/>
            <person name="Uehling J."/>
            <person name="Grigoriev I.V."/>
            <person name="Vagvolgyi C."/>
            <person name="Papp T."/>
            <person name="Martin F.M."/>
            <person name="Miettinen O."/>
            <person name="Hibbett D.S."/>
            <person name="Nagy L.G."/>
        </authorList>
    </citation>
    <scope>NUCLEOTIDE SEQUENCE [LARGE SCALE GENOMIC DNA]</scope>
    <source>
        <strain evidence="8 9">OMC1185</strain>
    </source>
</reference>
<keyword evidence="3 5" id="KW-1133">Transmembrane helix</keyword>
<dbReference type="PANTHER" id="PTHR23051">
    <property type="entry name" value="SOLUTE CARRIER FAMILY 35, MEMBER F5"/>
    <property type="match status" value="1"/>
</dbReference>
<organism evidence="8 9">
    <name type="scientific">Heliocybe sulcata</name>
    <dbReference type="NCBI Taxonomy" id="5364"/>
    <lineage>
        <taxon>Eukaryota</taxon>
        <taxon>Fungi</taxon>
        <taxon>Dikarya</taxon>
        <taxon>Basidiomycota</taxon>
        <taxon>Agaricomycotina</taxon>
        <taxon>Agaricomycetes</taxon>
        <taxon>Gloeophyllales</taxon>
        <taxon>Gloeophyllaceae</taxon>
        <taxon>Heliocybe</taxon>
    </lineage>
</organism>
<dbReference type="EMBL" id="ML213503">
    <property type="protein sequence ID" value="TFK57159.1"/>
    <property type="molecule type" value="Genomic_DNA"/>
</dbReference>
<keyword evidence="4 5" id="KW-0472">Membrane</keyword>
<keyword evidence="2 5" id="KW-0812">Transmembrane</keyword>
<protein>
    <submittedName>
        <fullName evidence="8">Vacuolar membrane protein</fullName>
    </submittedName>
</protein>
<comment type="subcellular location">
    <subcellularLocation>
        <location evidence="1">Membrane</location>
        <topology evidence="1">Multi-pass membrane protein</topology>
    </subcellularLocation>
</comment>
<dbReference type="Pfam" id="PF13127">
    <property type="entry name" value="DUF3955"/>
    <property type="match status" value="1"/>
</dbReference>
<feature type="transmembrane region" description="Helical" evidence="5">
    <location>
        <begin position="287"/>
        <end position="308"/>
    </location>
</feature>
<sequence>MSKLAKRDYAIGICLLLVVVFLWTSSNFVTQDLYVDGYEKPFLVTYLNTSAFTLYLIPFSIRLLLGRDVKRRKSLEHSSGSQYTPIPHDSEPTDAVAPVLPHGEMPPLTSVETAKLAFAFCFIWFIANWTVNASLNLTSVASATILSSTSGFFTLGIGRLFRVEKLTMAKIAAVLTSFAGVILVAISDSSETLPPGSDPVDPDTITALTRAIVSKPIFGDVLALMSAIFYAFYVILLKVRIGSESRIDMQQFFGFVGLFNIVSCWPLGLILHLTGVERFELPGTQKAVAALLINMAITWSSDYIYVLAMLKTTPLVVTVGLSLTIPLAVIGDFFLNKPSKGQVIVGAVLVIASFVVVGFVDESESHTEQVGTVEEEVLLRRSTDTQT</sequence>
<dbReference type="AlphaFoldDB" id="A0A5C3NGY7"/>
<keyword evidence="9" id="KW-1185">Reference proteome</keyword>
<evidence type="ECO:0000259" key="6">
    <source>
        <dbReference type="Pfam" id="PF00892"/>
    </source>
</evidence>
<name>A0A5C3NGY7_9AGAM</name>
<evidence type="ECO:0000313" key="8">
    <source>
        <dbReference type="EMBL" id="TFK57159.1"/>
    </source>
</evidence>
<feature type="transmembrane region" description="Helical" evidence="5">
    <location>
        <begin position="137"/>
        <end position="157"/>
    </location>
</feature>
<evidence type="ECO:0000259" key="7">
    <source>
        <dbReference type="Pfam" id="PF13127"/>
    </source>
</evidence>
<dbReference type="Pfam" id="PF00892">
    <property type="entry name" value="EamA"/>
    <property type="match status" value="1"/>
</dbReference>
<evidence type="ECO:0000256" key="4">
    <source>
        <dbReference type="ARBA" id="ARBA00023136"/>
    </source>
</evidence>
<dbReference type="InterPro" id="IPR000620">
    <property type="entry name" value="EamA_dom"/>
</dbReference>
<evidence type="ECO:0000256" key="1">
    <source>
        <dbReference type="ARBA" id="ARBA00004141"/>
    </source>
</evidence>
<gene>
    <name evidence="8" type="ORF">OE88DRAFT_1650769</name>
</gene>
<feature type="transmembrane region" description="Helical" evidence="5">
    <location>
        <begin position="252"/>
        <end position="275"/>
    </location>
</feature>
<dbReference type="GO" id="GO:0000329">
    <property type="term" value="C:fungal-type vacuole membrane"/>
    <property type="evidence" value="ECO:0007669"/>
    <property type="project" value="TreeGrafter"/>
</dbReference>
<feature type="domain" description="DUF3955" evidence="7">
    <location>
        <begin position="9"/>
        <end position="64"/>
    </location>
</feature>
<feature type="transmembrane region" description="Helical" evidence="5">
    <location>
        <begin position="43"/>
        <end position="65"/>
    </location>
</feature>
<dbReference type="Proteomes" id="UP000305948">
    <property type="component" value="Unassembled WGS sequence"/>
</dbReference>
<dbReference type="OrthoDB" id="1436450at2759"/>
<feature type="transmembrane region" description="Helical" evidence="5">
    <location>
        <begin position="221"/>
        <end position="240"/>
    </location>
</feature>
<dbReference type="STRING" id="5364.A0A5C3NGY7"/>
<feature type="domain" description="EamA" evidence="6">
    <location>
        <begin position="97"/>
        <end position="185"/>
    </location>
</feature>
<feature type="transmembrane region" description="Helical" evidence="5">
    <location>
        <begin position="114"/>
        <end position="131"/>
    </location>
</feature>
<evidence type="ECO:0000256" key="5">
    <source>
        <dbReference type="SAM" id="Phobius"/>
    </source>
</evidence>
<dbReference type="InterPro" id="IPR037185">
    <property type="entry name" value="EmrE-like"/>
</dbReference>
<proteinExistence type="predicted"/>
<dbReference type="InterPro" id="IPR025016">
    <property type="entry name" value="DUF3955"/>
</dbReference>
<accession>A0A5C3NGY7</accession>
<dbReference type="SUPFAM" id="SSF103481">
    <property type="entry name" value="Multidrug resistance efflux transporter EmrE"/>
    <property type="match status" value="1"/>
</dbReference>
<feature type="transmembrane region" description="Helical" evidence="5">
    <location>
        <begin position="341"/>
        <end position="360"/>
    </location>
</feature>
<dbReference type="PANTHER" id="PTHR23051:SF0">
    <property type="entry name" value="SOLUTE CARRIER FAMILY 35 MEMBER F5"/>
    <property type="match status" value="1"/>
</dbReference>
<evidence type="ECO:0000256" key="3">
    <source>
        <dbReference type="ARBA" id="ARBA00022989"/>
    </source>
</evidence>
<feature type="transmembrane region" description="Helical" evidence="5">
    <location>
        <begin position="169"/>
        <end position="187"/>
    </location>
</feature>
<evidence type="ECO:0000256" key="2">
    <source>
        <dbReference type="ARBA" id="ARBA00022692"/>
    </source>
</evidence>
<evidence type="ECO:0000313" key="9">
    <source>
        <dbReference type="Proteomes" id="UP000305948"/>
    </source>
</evidence>
<feature type="transmembrane region" description="Helical" evidence="5">
    <location>
        <begin position="315"/>
        <end position="335"/>
    </location>
</feature>